<gene>
    <name evidence="1" type="ORF">NIES2135_14260</name>
</gene>
<evidence type="ECO:0008006" key="3">
    <source>
        <dbReference type="Google" id="ProtNLM"/>
    </source>
</evidence>
<evidence type="ECO:0000313" key="1">
    <source>
        <dbReference type="EMBL" id="BAY54609.1"/>
    </source>
</evidence>
<accession>A0A1Z4JCX3</accession>
<protein>
    <recommendedName>
        <fullName evidence="3">S-layer protein</fullName>
    </recommendedName>
</protein>
<name>A0A1Z4JCX3_LEPBY</name>
<dbReference type="EMBL" id="AP018203">
    <property type="protein sequence ID" value="BAY54609.1"/>
    <property type="molecule type" value="Genomic_DNA"/>
</dbReference>
<dbReference type="Proteomes" id="UP000217895">
    <property type="component" value="Chromosome"/>
</dbReference>
<dbReference type="AlphaFoldDB" id="A0A1Z4JCX3"/>
<proteinExistence type="predicted"/>
<sequence length="89" mass="9970">MLESLLSTTLWLSRPTVAQAPVRQPTSEEIYQACTQNRAETLPNPFVDVSPQDWAYKAVLTMHYCGAFRKAAPRSLFEQPAQPKSSTSQ</sequence>
<reference evidence="1 2" key="1">
    <citation type="submission" date="2017-06" db="EMBL/GenBank/DDBJ databases">
        <title>Genome sequencing of cyanobaciteial culture collection at National Institute for Environmental Studies (NIES).</title>
        <authorList>
            <person name="Hirose Y."/>
            <person name="Shimura Y."/>
            <person name="Fujisawa T."/>
            <person name="Nakamura Y."/>
            <person name="Kawachi M."/>
        </authorList>
    </citation>
    <scope>NUCLEOTIDE SEQUENCE [LARGE SCALE GENOMIC DNA]</scope>
    <source>
        <strain evidence="1 2">NIES-2135</strain>
    </source>
</reference>
<organism evidence="1 2">
    <name type="scientific">Leptolyngbya boryana NIES-2135</name>
    <dbReference type="NCBI Taxonomy" id="1973484"/>
    <lineage>
        <taxon>Bacteria</taxon>
        <taxon>Bacillati</taxon>
        <taxon>Cyanobacteriota</taxon>
        <taxon>Cyanophyceae</taxon>
        <taxon>Leptolyngbyales</taxon>
        <taxon>Leptolyngbyaceae</taxon>
        <taxon>Leptolyngbya group</taxon>
        <taxon>Leptolyngbya</taxon>
    </lineage>
</organism>
<evidence type="ECO:0000313" key="2">
    <source>
        <dbReference type="Proteomes" id="UP000217895"/>
    </source>
</evidence>
<keyword evidence="2" id="KW-1185">Reference proteome</keyword>